<protein>
    <submittedName>
        <fullName evidence="1">Uncharacterized protein</fullName>
    </submittedName>
</protein>
<proteinExistence type="predicted"/>
<organism evidence="1 2">
    <name type="scientific">Entomophthora muscae</name>
    <dbReference type="NCBI Taxonomy" id="34485"/>
    <lineage>
        <taxon>Eukaryota</taxon>
        <taxon>Fungi</taxon>
        <taxon>Fungi incertae sedis</taxon>
        <taxon>Zoopagomycota</taxon>
        <taxon>Entomophthoromycotina</taxon>
        <taxon>Entomophthoromycetes</taxon>
        <taxon>Entomophthorales</taxon>
        <taxon>Entomophthoraceae</taxon>
        <taxon>Entomophthora</taxon>
    </lineage>
</organism>
<accession>A0ACC2RIT2</accession>
<reference evidence="1" key="1">
    <citation type="submission" date="2022-04" db="EMBL/GenBank/DDBJ databases">
        <title>Genome of the entomopathogenic fungus Entomophthora muscae.</title>
        <authorList>
            <person name="Elya C."/>
            <person name="Lovett B.R."/>
            <person name="Lee E."/>
            <person name="Macias A.M."/>
            <person name="Hajek A.E."/>
            <person name="De Bivort B.L."/>
            <person name="Kasson M.T."/>
            <person name="De Fine Licht H.H."/>
            <person name="Stajich J.E."/>
        </authorList>
    </citation>
    <scope>NUCLEOTIDE SEQUENCE</scope>
    <source>
        <strain evidence="1">Berkeley</strain>
    </source>
</reference>
<evidence type="ECO:0000313" key="1">
    <source>
        <dbReference type="EMBL" id="KAJ9049967.1"/>
    </source>
</evidence>
<sequence length="388" mass="44003">MIKCPKRNKKPVVRYTNVPAQRVNQAQKRISKILVVNAHKYSLILALEGTDFTEMLGSEIDTAFCSSSSTVLYKPSSSLNKSGTQDSDIPTSNQLLTIAKKRSCSNKTNILKTLNKSEVGITPMTVQENSQGSYIKLSTNLHWEKFPILLFHGPVVMWSTLMLALENPYGISTKRFEVGNNIHWRIPWVELVRYVQLCLQDFSFDGIYLTDNQISCAIKFLELVFLAWSDPQSAVGLVPLWHGSDSHEYWLQRVMNSALELLSYSWAGSRQSMTLVGNLVLSGSKFVYHQRLHYMPKYIEWLLGVMYSVGSKIPKEYAQQESLLWECILLGLAFPYSIGVNHVNFFPVSNSPFLPFAFCWLPSVWITYAAIAKVLIQLHLGLEAAVYQ</sequence>
<comment type="caution">
    <text evidence="1">The sequence shown here is derived from an EMBL/GenBank/DDBJ whole genome shotgun (WGS) entry which is preliminary data.</text>
</comment>
<evidence type="ECO:0000313" key="2">
    <source>
        <dbReference type="Proteomes" id="UP001165960"/>
    </source>
</evidence>
<dbReference type="Proteomes" id="UP001165960">
    <property type="component" value="Unassembled WGS sequence"/>
</dbReference>
<name>A0ACC2RIT2_9FUNG</name>
<keyword evidence="2" id="KW-1185">Reference proteome</keyword>
<gene>
    <name evidence="1" type="ORF">DSO57_1018996</name>
</gene>
<dbReference type="EMBL" id="QTSX02007184">
    <property type="protein sequence ID" value="KAJ9049967.1"/>
    <property type="molecule type" value="Genomic_DNA"/>
</dbReference>